<dbReference type="InterPro" id="IPR025296">
    <property type="entry name" value="DUF4158"/>
</dbReference>
<feature type="compositionally biased region" description="Polar residues" evidence="1">
    <location>
        <begin position="101"/>
        <end position="114"/>
    </location>
</feature>
<dbReference type="Proteomes" id="UP000605361">
    <property type="component" value="Unassembled WGS sequence"/>
</dbReference>
<proteinExistence type="predicted"/>
<sequence length="128" mass="14107">MLTPAASAESRPRSAIRSLSDEQIVRYERFPEEPSLAELEQFFRLDRAALEALAAKRRPATRLGWAVQCGTVRMLGMSLTKDPLAVPPGAVAFVAEQLRRTSPTTATVSRPSTSMRRRSAFEEAECGN</sequence>
<dbReference type="Pfam" id="PF13700">
    <property type="entry name" value="DUF4158"/>
    <property type="match status" value="1"/>
</dbReference>
<protein>
    <submittedName>
        <fullName evidence="3">DUF4158 domain-containing protein</fullName>
    </submittedName>
</protein>
<reference evidence="3" key="1">
    <citation type="submission" date="2020-11" db="EMBL/GenBank/DDBJ databases">
        <title>Whole-genome analyses of Nonomuraea sp. K274.</title>
        <authorList>
            <person name="Veyisoglu A."/>
        </authorList>
    </citation>
    <scope>NUCLEOTIDE SEQUENCE</scope>
    <source>
        <strain evidence="3">K274</strain>
    </source>
</reference>
<dbReference type="RefSeq" id="WP_195895621.1">
    <property type="nucleotide sequence ID" value="NZ_JADOGI010000030.1"/>
</dbReference>
<feature type="region of interest" description="Disordered" evidence="1">
    <location>
        <begin position="101"/>
        <end position="128"/>
    </location>
</feature>
<feature type="domain" description="DUF4158" evidence="2">
    <location>
        <begin position="19"/>
        <end position="110"/>
    </location>
</feature>
<evidence type="ECO:0000256" key="1">
    <source>
        <dbReference type="SAM" id="MobiDB-lite"/>
    </source>
</evidence>
<evidence type="ECO:0000313" key="4">
    <source>
        <dbReference type="Proteomes" id="UP000605361"/>
    </source>
</evidence>
<accession>A0A931EWE1</accession>
<dbReference type="AlphaFoldDB" id="A0A931EWE1"/>
<evidence type="ECO:0000259" key="2">
    <source>
        <dbReference type="Pfam" id="PF13700"/>
    </source>
</evidence>
<organism evidence="3 4">
    <name type="scientific">Nonomuraea cypriaca</name>
    <dbReference type="NCBI Taxonomy" id="1187855"/>
    <lineage>
        <taxon>Bacteria</taxon>
        <taxon>Bacillati</taxon>
        <taxon>Actinomycetota</taxon>
        <taxon>Actinomycetes</taxon>
        <taxon>Streptosporangiales</taxon>
        <taxon>Streptosporangiaceae</taxon>
        <taxon>Nonomuraea</taxon>
    </lineage>
</organism>
<name>A0A931EWE1_9ACTN</name>
<dbReference type="EMBL" id="JADOGI010000030">
    <property type="protein sequence ID" value="MBF8186619.1"/>
    <property type="molecule type" value="Genomic_DNA"/>
</dbReference>
<gene>
    <name evidence="3" type="ORF">ITP53_12875</name>
</gene>
<keyword evidence="4" id="KW-1185">Reference proteome</keyword>
<comment type="caution">
    <text evidence="3">The sequence shown here is derived from an EMBL/GenBank/DDBJ whole genome shotgun (WGS) entry which is preliminary data.</text>
</comment>
<evidence type="ECO:0000313" key="3">
    <source>
        <dbReference type="EMBL" id="MBF8186619.1"/>
    </source>
</evidence>